<accession>A0ABD3T984</accession>
<proteinExistence type="predicted"/>
<gene>
    <name evidence="3" type="ORF">ACJIZ3_007714</name>
</gene>
<evidence type="ECO:0000313" key="4">
    <source>
        <dbReference type="Proteomes" id="UP001634393"/>
    </source>
</evidence>
<feature type="region of interest" description="Disordered" evidence="1">
    <location>
        <begin position="83"/>
        <end position="105"/>
    </location>
</feature>
<keyword evidence="2" id="KW-0472">Membrane</keyword>
<dbReference type="PANTHER" id="PTHR34964:SF1">
    <property type="entry name" value="MEMBRANE LIPOPROTEIN"/>
    <property type="match status" value="1"/>
</dbReference>
<dbReference type="AlphaFoldDB" id="A0ABD3T984"/>
<comment type="caution">
    <text evidence="3">The sequence shown here is derived from an EMBL/GenBank/DDBJ whole genome shotgun (WGS) entry which is preliminary data.</text>
</comment>
<keyword evidence="2" id="KW-1133">Transmembrane helix</keyword>
<evidence type="ECO:0008006" key="5">
    <source>
        <dbReference type="Google" id="ProtNLM"/>
    </source>
</evidence>
<dbReference type="PANTHER" id="PTHR34964">
    <property type="entry name" value="MEMBRANE LIPOPROTEIN-RELATED"/>
    <property type="match status" value="1"/>
</dbReference>
<feature type="transmembrane region" description="Helical" evidence="2">
    <location>
        <begin position="12"/>
        <end position="35"/>
    </location>
</feature>
<dbReference type="Proteomes" id="UP001634393">
    <property type="component" value="Unassembled WGS sequence"/>
</dbReference>
<evidence type="ECO:0000256" key="2">
    <source>
        <dbReference type="SAM" id="Phobius"/>
    </source>
</evidence>
<sequence>MEDERERDLRVPLISSLLCLLVSAGGIFLVLYVYVPNLSQPWYPIAAFVLIGSPWIFWLFTYLYTCMKGCFRRPEGKINHRQTTMHKDNSVASSKESEFPLAYSV</sequence>
<protein>
    <recommendedName>
        <fullName evidence="5">Transmembrane protein</fullName>
    </recommendedName>
</protein>
<name>A0ABD3T984_9LAMI</name>
<evidence type="ECO:0000256" key="1">
    <source>
        <dbReference type="SAM" id="MobiDB-lite"/>
    </source>
</evidence>
<reference evidence="3 4" key="1">
    <citation type="submission" date="2024-12" db="EMBL/GenBank/DDBJ databases">
        <title>The unique morphological basis and parallel evolutionary history of personate flowers in Penstemon.</title>
        <authorList>
            <person name="Depatie T.H."/>
            <person name="Wessinger C.A."/>
        </authorList>
    </citation>
    <scope>NUCLEOTIDE SEQUENCE [LARGE SCALE GENOMIC DNA]</scope>
    <source>
        <strain evidence="3">WTNN_2</strain>
        <tissue evidence="3">Leaf</tissue>
    </source>
</reference>
<dbReference type="EMBL" id="JBJXBP010000004">
    <property type="protein sequence ID" value="KAL3832978.1"/>
    <property type="molecule type" value="Genomic_DNA"/>
</dbReference>
<evidence type="ECO:0000313" key="3">
    <source>
        <dbReference type="EMBL" id="KAL3832978.1"/>
    </source>
</evidence>
<organism evidence="3 4">
    <name type="scientific">Penstemon smallii</name>
    <dbReference type="NCBI Taxonomy" id="265156"/>
    <lineage>
        <taxon>Eukaryota</taxon>
        <taxon>Viridiplantae</taxon>
        <taxon>Streptophyta</taxon>
        <taxon>Embryophyta</taxon>
        <taxon>Tracheophyta</taxon>
        <taxon>Spermatophyta</taxon>
        <taxon>Magnoliopsida</taxon>
        <taxon>eudicotyledons</taxon>
        <taxon>Gunneridae</taxon>
        <taxon>Pentapetalae</taxon>
        <taxon>asterids</taxon>
        <taxon>lamiids</taxon>
        <taxon>Lamiales</taxon>
        <taxon>Plantaginaceae</taxon>
        <taxon>Cheloneae</taxon>
        <taxon>Penstemon</taxon>
    </lineage>
</organism>
<keyword evidence="2" id="KW-0812">Transmembrane</keyword>
<feature type="transmembrane region" description="Helical" evidence="2">
    <location>
        <begin position="41"/>
        <end position="64"/>
    </location>
</feature>
<keyword evidence="4" id="KW-1185">Reference proteome</keyword>